<name>A0A3S4ZIF2_9PLAT</name>
<evidence type="ECO:0000313" key="2">
    <source>
        <dbReference type="Proteomes" id="UP000784294"/>
    </source>
</evidence>
<sequence length="192" mass="20989">MLQLYSAHCNWNSSSQPLVRFEVVGGNGSAFFDFLDPLMPNRLILKPSSERIIRERMASASAPYSFAPDPAESRQSLAAGHLLTVNVQAWLEAAQLSRLLVACSAAPSAASRVWLDPRLRIYSPRPFSLYFASASALARRQSASVQAVWESNSSLATSLKTDEFVTARQLVEESGQVSWANLQLEAISGCPK</sequence>
<evidence type="ECO:0000313" key="1">
    <source>
        <dbReference type="EMBL" id="VEL12280.1"/>
    </source>
</evidence>
<organism evidence="1 2">
    <name type="scientific">Protopolystoma xenopodis</name>
    <dbReference type="NCBI Taxonomy" id="117903"/>
    <lineage>
        <taxon>Eukaryota</taxon>
        <taxon>Metazoa</taxon>
        <taxon>Spiralia</taxon>
        <taxon>Lophotrochozoa</taxon>
        <taxon>Platyhelminthes</taxon>
        <taxon>Monogenea</taxon>
        <taxon>Polyopisthocotylea</taxon>
        <taxon>Polystomatidea</taxon>
        <taxon>Polystomatidae</taxon>
        <taxon>Protopolystoma</taxon>
    </lineage>
</organism>
<gene>
    <name evidence="1" type="ORF">PXEA_LOCUS5720</name>
</gene>
<comment type="caution">
    <text evidence="1">The sequence shown here is derived from an EMBL/GenBank/DDBJ whole genome shotgun (WGS) entry which is preliminary data.</text>
</comment>
<protein>
    <submittedName>
        <fullName evidence="1">Uncharacterized protein</fullName>
    </submittedName>
</protein>
<dbReference type="AlphaFoldDB" id="A0A3S4ZIF2"/>
<proteinExistence type="predicted"/>
<dbReference type="Proteomes" id="UP000784294">
    <property type="component" value="Unassembled WGS sequence"/>
</dbReference>
<reference evidence="1" key="1">
    <citation type="submission" date="2018-11" db="EMBL/GenBank/DDBJ databases">
        <authorList>
            <consortium name="Pathogen Informatics"/>
        </authorList>
    </citation>
    <scope>NUCLEOTIDE SEQUENCE</scope>
</reference>
<accession>A0A3S4ZIF2</accession>
<dbReference type="EMBL" id="CAAALY010014289">
    <property type="protein sequence ID" value="VEL12280.1"/>
    <property type="molecule type" value="Genomic_DNA"/>
</dbReference>
<keyword evidence="2" id="KW-1185">Reference proteome</keyword>